<proteinExistence type="predicted"/>
<evidence type="ECO:0000313" key="2">
    <source>
        <dbReference type="Proteomes" id="UP000001702"/>
    </source>
</evidence>
<evidence type="ECO:0000313" key="1">
    <source>
        <dbReference type="EMBL" id="ADD79188.1"/>
    </source>
</evidence>
<name>D4GET2_PANAM</name>
<dbReference type="KEGG" id="pam:PANA_4021"/>
<dbReference type="EMBL" id="CP001875">
    <property type="protein sequence ID" value="ADD79188.1"/>
    <property type="molecule type" value="Genomic_DNA"/>
</dbReference>
<evidence type="ECO:0008006" key="3">
    <source>
        <dbReference type="Google" id="ProtNLM"/>
    </source>
</evidence>
<gene>
    <name evidence="1" type="ordered locus">PANA_4021</name>
</gene>
<protein>
    <recommendedName>
        <fullName evidence="3">MarR family transcriptional regulator</fullName>
    </recommendedName>
</protein>
<reference evidence="1 2" key="1">
    <citation type="journal article" date="2010" name="J. Bacteriol.">
        <title>Genome sequence of Pantoea ananatis LMG20103, the causative agent of Eucalyptus blight and dieback.</title>
        <authorList>
            <person name="De Maayer P."/>
            <person name="Chan W.Y."/>
            <person name="Venter S.N."/>
            <person name="Toth I.K."/>
            <person name="Birch P.R."/>
            <person name="Joubert F."/>
            <person name="Coutinho T.A."/>
        </authorList>
    </citation>
    <scope>NUCLEOTIDE SEQUENCE [LARGE SCALE GENOMIC DNA]</scope>
    <source>
        <strain evidence="1 2">LMG 20103</strain>
    </source>
</reference>
<dbReference type="HOGENOM" id="CLU_2331150_0_0_6"/>
<keyword evidence="2" id="KW-1185">Reference proteome</keyword>
<accession>D4GET2</accession>
<organism evidence="1 2">
    <name type="scientific">Pantoea ananatis (strain LMG 20103)</name>
    <dbReference type="NCBI Taxonomy" id="706191"/>
    <lineage>
        <taxon>Bacteria</taxon>
        <taxon>Pseudomonadati</taxon>
        <taxon>Pseudomonadota</taxon>
        <taxon>Gammaproteobacteria</taxon>
        <taxon>Enterobacterales</taxon>
        <taxon>Erwiniaceae</taxon>
        <taxon>Pantoea</taxon>
    </lineage>
</organism>
<dbReference type="Proteomes" id="UP000001702">
    <property type="component" value="Chromosome"/>
</dbReference>
<sequence length="98" mass="10885">MSLAGKSTVRPCVMSFFAMPKSRKLTSCYEINPIAKGDCMSQPKMTDADYILLANFRAKLRRFIAFSESQARNVGLTPQQHQALLTIWVAREATATVG</sequence>
<dbReference type="AlphaFoldDB" id="D4GET2"/>
<dbReference type="eggNOG" id="COG1846">
    <property type="taxonomic scope" value="Bacteria"/>
</dbReference>